<comment type="caution">
    <text evidence="2">The sequence shown here is derived from an EMBL/GenBank/DDBJ whole genome shotgun (WGS) entry which is preliminary data.</text>
</comment>
<feature type="compositionally biased region" description="Basic and acidic residues" evidence="1">
    <location>
        <begin position="97"/>
        <end position="119"/>
    </location>
</feature>
<feature type="compositionally biased region" description="Basic and acidic residues" evidence="1">
    <location>
        <begin position="171"/>
        <end position="184"/>
    </location>
</feature>
<feature type="compositionally biased region" description="Basic and acidic residues" evidence="1">
    <location>
        <begin position="26"/>
        <end position="36"/>
    </location>
</feature>
<gene>
    <name evidence="2" type="ORF">LTR62_004478</name>
</gene>
<organism evidence="2 3">
    <name type="scientific">Meristemomyces frigidus</name>
    <dbReference type="NCBI Taxonomy" id="1508187"/>
    <lineage>
        <taxon>Eukaryota</taxon>
        <taxon>Fungi</taxon>
        <taxon>Dikarya</taxon>
        <taxon>Ascomycota</taxon>
        <taxon>Pezizomycotina</taxon>
        <taxon>Dothideomycetes</taxon>
        <taxon>Dothideomycetidae</taxon>
        <taxon>Mycosphaerellales</taxon>
        <taxon>Teratosphaeriaceae</taxon>
        <taxon>Meristemomyces</taxon>
    </lineage>
</organism>
<dbReference type="Proteomes" id="UP001310890">
    <property type="component" value="Unassembled WGS sequence"/>
</dbReference>
<proteinExistence type="predicted"/>
<evidence type="ECO:0000256" key="1">
    <source>
        <dbReference type="SAM" id="MobiDB-lite"/>
    </source>
</evidence>
<dbReference type="AlphaFoldDB" id="A0AAN7THK5"/>
<feature type="region of interest" description="Disordered" evidence="1">
    <location>
        <begin position="97"/>
        <end position="184"/>
    </location>
</feature>
<name>A0AAN7THK5_9PEZI</name>
<evidence type="ECO:0000313" key="2">
    <source>
        <dbReference type="EMBL" id="KAK5112135.1"/>
    </source>
</evidence>
<reference evidence="2" key="1">
    <citation type="submission" date="2023-08" db="EMBL/GenBank/DDBJ databases">
        <title>Black Yeasts Isolated from many extreme environments.</title>
        <authorList>
            <person name="Coleine C."/>
            <person name="Stajich J.E."/>
            <person name="Selbmann L."/>
        </authorList>
    </citation>
    <scope>NUCLEOTIDE SEQUENCE</scope>
    <source>
        <strain evidence="2">CCFEE 5401</strain>
    </source>
</reference>
<sequence>MANDHVHPNNIPVEPANSPISPPAKHATETIESVDHADESSIAIIDTDSLLSKSTVDLPFDVDMGGRSKTKRQNSSLVQSVRYEEAAEAPAPVVVAKIDKPSQRVSEARDGSDSMERGSLRSASGNNKIANLRAAFENGGSSDRSSSLSSMRKRFGSSNEKNSGTNGKVRASHEEPKNEVEKERELRQVFEQKSNVLEEESDKIRHVYEEKCSFLIQEAQQQGASHEGRYASLAENTEKQRKALEEKVAALERQASEQQVAWEQEFASVRRERDGLHMQLLQQTPPPEDLEIGQAITGDEVSWLRRQLADLKKTISTSTRMDSQVTDSVFAQETGVLHHELQNWIVNNFRRAKGDVQPQTLCDRLMNLDLTPGQRHQLRPMYAAYQPGAKLSMYQATAVCLLMEVFENESLYGLTDKMGWQRRLCQATNGLDNVLTPVAHNKLRAVMLDVIRQSEGMEEVVDNAARAMAEKICMILNVLTESENTPTRLAVLTSIVTRAIELQHIFRVQKARYQFDLPSTSDVFHPDVMDDIAVDMESPIEPVRVVTCATFPSVLKIGDELGDNSHLTNVIFRAKVFCS</sequence>
<feature type="compositionally biased region" description="Low complexity" evidence="1">
    <location>
        <begin position="139"/>
        <end position="150"/>
    </location>
</feature>
<dbReference type="EMBL" id="JAVRRL010000033">
    <property type="protein sequence ID" value="KAK5112135.1"/>
    <property type="molecule type" value="Genomic_DNA"/>
</dbReference>
<accession>A0AAN7THK5</accession>
<evidence type="ECO:0000313" key="3">
    <source>
        <dbReference type="Proteomes" id="UP001310890"/>
    </source>
</evidence>
<feature type="region of interest" description="Disordered" evidence="1">
    <location>
        <begin position="1"/>
        <end position="36"/>
    </location>
</feature>
<protein>
    <submittedName>
        <fullName evidence="2">Uncharacterized protein</fullName>
    </submittedName>
</protein>